<sequence>MKYAVLGCLVSFFMLLNTLLGIGPLLFFAILKLIIPVPAFRRRCALIILWIAETWAETNKRIFALCTKTQWKVHGSANLGKDTSYLIVANHQSWVDIPALIQVLNRRVPYYKFFLKQELIWVPLLGLAWWGLDYPFMKRYSKEHIARYPHLAGKDMEITRRACEKFRGIPVSIINFAEGTRYTAAKHQAQNSPYKHLLRPKAGGIAFVLEAMGDQIGALLDITIHYPEGVPTFWQLVSGQITEVSVHLREYPITDAWVRGGYQTDPEYRARFQQWVSDLWANKDALLCELDHTAQQ</sequence>
<organism evidence="3 4">
    <name type="scientific">Saccharospirillum mangrovi</name>
    <dbReference type="NCBI Taxonomy" id="2161747"/>
    <lineage>
        <taxon>Bacteria</taxon>
        <taxon>Pseudomonadati</taxon>
        <taxon>Pseudomonadota</taxon>
        <taxon>Gammaproteobacteria</taxon>
        <taxon>Oceanospirillales</taxon>
        <taxon>Saccharospirillaceae</taxon>
        <taxon>Saccharospirillum</taxon>
    </lineage>
</organism>
<comment type="caution">
    <text evidence="3">The sequence shown here is derived from an EMBL/GenBank/DDBJ whole genome shotgun (WGS) entry which is preliminary data.</text>
</comment>
<accession>A0ABV7ZYE0</accession>
<reference evidence="4" key="1">
    <citation type="journal article" date="2019" name="Int. J. Syst. Evol. Microbiol.">
        <title>The Global Catalogue of Microorganisms (GCM) 10K type strain sequencing project: providing services to taxonomists for standard genome sequencing and annotation.</title>
        <authorList>
            <consortium name="The Broad Institute Genomics Platform"/>
            <consortium name="The Broad Institute Genome Sequencing Center for Infectious Disease"/>
            <person name="Wu L."/>
            <person name="Ma J."/>
        </authorList>
    </citation>
    <scope>NUCLEOTIDE SEQUENCE [LARGE SCALE GENOMIC DNA]</scope>
    <source>
        <strain evidence="4">IBRC 10765</strain>
    </source>
</reference>
<dbReference type="Proteomes" id="UP001595617">
    <property type="component" value="Unassembled WGS sequence"/>
</dbReference>
<keyword evidence="1" id="KW-0812">Transmembrane</keyword>
<keyword evidence="3" id="KW-0808">Transferase</keyword>
<dbReference type="CDD" id="cd07990">
    <property type="entry name" value="LPLAT_LCLAT1-like"/>
    <property type="match status" value="1"/>
</dbReference>
<dbReference type="NCBIfam" id="NF010621">
    <property type="entry name" value="PRK14014.1"/>
    <property type="match status" value="1"/>
</dbReference>
<gene>
    <name evidence="3" type="ORF">ACFOOG_11870</name>
</gene>
<dbReference type="SUPFAM" id="SSF69593">
    <property type="entry name" value="Glycerol-3-phosphate (1)-acyltransferase"/>
    <property type="match status" value="1"/>
</dbReference>
<dbReference type="PANTHER" id="PTHR10983">
    <property type="entry name" value="1-ACYLGLYCEROL-3-PHOSPHATE ACYLTRANSFERASE-RELATED"/>
    <property type="match status" value="1"/>
</dbReference>
<evidence type="ECO:0000313" key="3">
    <source>
        <dbReference type="EMBL" id="MFC3853533.1"/>
    </source>
</evidence>
<dbReference type="SMART" id="SM00563">
    <property type="entry name" value="PlsC"/>
    <property type="match status" value="1"/>
</dbReference>
<evidence type="ECO:0000256" key="1">
    <source>
        <dbReference type="SAM" id="Phobius"/>
    </source>
</evidence>
<dbReference type="Pfam" id="PF01553">
    <property type="entry name" value="Acyltransferase"/>
    <property type="match status" value="1"/>
</dbReference>
<keyword evidence="1" id="KW-0472">Membrane</keyword>
<dbReference type="InterPro" id="IPR002123">
    <property type="entry name" value="Plipid/glycerol_acylTrfase"/>
</dbReference>
<evidence type="ECO:0000313" key="4">
    <source>
        <dbReference type="Proteomes" id="UP001595617"/>
    </source>
</evidence>
<proteinExistence type="predicted"/>
<dbReference type="RefSeq" id="WP_380696776.1">
    <property type="nucleotide sequence ID" value="NZ_JBHRYR010000003.1"/>
</dbReference>
<keyword evidence="1" id="KW-1133">Transmembrane helix</keyword>
<protein>
    <submittedName>
        <fullName evidence="3">Acyltransferase</fullName>
        <ecNumber evidence="3">2.3.-.-</ecNumber>
    </submittedName>
</protein>
<dbReference type="GO" id="GO:0016746">
    <property type="term" value="F:acyltransferase activity"/>
    <property type="evidence" value="ECO:0007669"/>
    <property type="project" value="UniProtKB-KW"/>
</dbReference>
<feature type="domain" description="Phospholipid/glycerol acyltransferase" evidence="2">
    <location>
        <begin position="85"/>
        <end position="227"/>
    </location>
</feature>
<feature type="transmembrane region" description="Helical" evidence="1">
    <location>
        <begin position="12"/>
        <end position="35"/>
    </location>
</feature>
<keyword evidence="4" id="KW-1185">Reference proteome</keyword>
<dbReference type="PANTHER" id="PTHR10983:SF16">
    <property type="entry name" value="LYSOCARDIOLIPIN ACYLTRANSFERASE 1"/>
    <property type="match status" value="1"/>
</dbReference>
<evidence type="ECO:0000259" key="2">
    <source>
        <dbReference type="SMART" id="SM00563"/>
    </source>
</evidence>
<name>A0ABV7ZYE0_9GAMM</name>
<dbReference type="EC" id="2.3.-.-" evidence="3"/>
<keyword evidence="3" id="KW-0012">Acyltransferase</keyword>
<dbReference type="EMBL" id="JBHRYR010000003">
    <property type="protein sequence ID" value="MFC3853533.1"/>
    <property type="molecule type" value="Genomic_DNA"/>
</dbReference>